<organism evidence="1">
    <name type="scientific">Anopheles darlingi</name>
    <name type="common">Mosquito</name>
    <dbReference type="NCBI Taxonomy" id="43151"/>
    <lineage>
        <taxon>Eukaryota</taxon>
        <taxon>Metazoa</taxon>
        <taxon>Ecdysozoa</taxon>
        <taxon>Arthropoda</taxon>
        <taxon>Hexapoda</taxon>
        <taxon>Insecta</taxon>
        <taxon>Pterygota</taxon>
        <taxon>Neoptera</taxon>
        <taxon>Endopterygota</taxon>
        <taxon>Diptera</taxon>
        <taxon>Nematocera</taxon>
        <taxon>Culicoidea</taxon>
        <taxon>Culicidae</taxon>
        <taxon>Anophelinae</taxon>
        <taxon>Anopheles</taxon>
    </lineage>
</organism>
<evidence type="ECO:0000313" key="1">
    <source>
        <dbReference type="EMBL" id="MBW79610.1"/>
    </source>
</evidence>
<protein>
    <submittedName>
        <fullName evidence="1">Putative secreted protein</fullName>
    </submittedName>
</protein>
<sequence length="112" mass="12786">MILRWPMVASSGYLRWFLPALSSLPNGLVPVLASGCLRSALLLCASCWFRWRKSSQNGLHCCSPDCTVALHPARRYLGTFPAPENYRCRRIHHLRSPVRSLGARRLRYRCCV</sequence>
<dbReference type="AlphaFoldDB" id="A0A2M4DPW5"/>
<name>A0A2M4DPW5_ANODA</name>
<reference evidence="1" key="1">
    <citation type="submission" date="2018-01" db="EMBL/GenBank/DDBJ databases">
        <title>An insight into the sialome of Amazonian anophelines.</title>
        <authorList>
            <person name="Ribeiro J.M."/>
            <person name="Scarpassa V."/>
            <person name="Calvo E."/>
        </authorList>
    </citation>
    <scope>NUCLEOTIDE SEQUENCE</scope>
</reference>
<dbReference type="EMBL" id="GGFL01015432">
    <property type="protein sequence ID" value="MBW79610.1"/>
    <property type="molecule type" value="Transcribed_RNA"/>
</dbReference>
<accession>A0A2M4DPW5</accession>
<proteinExistence type="predicted"/>